<accession>A0A1B3ZHS8</accession>
<reference evidence="2 3" key="1">
    <citation type="submission" date="2016-01" db="EMBL/GenBank/DDBJ databases">
        <title>Complete genome and mega plasmid sequence of Sphingomonas panacis DCY99 elicits systemic resistance in rice to Xanthomonas oryzae.</title>
        <authorList>
            <person name="Kim Y.J."/>
            <person name="Yang D.C."/>
            <person name="Sing P."/>
        </authorList>
    </citation>
    <scope>NUCLEOTIDE SEQUENCE [LARGE SCALE GENOMIC DNA]</scope>
    <source>
        <strain evidence="2 3">DCY99</strain>
    </source>
</reference>
<dbReference type="EMBL" id="CP014168">
    <property type="protein sequence ID" value="AOH86987.1"/>
    <property type="molecule type" value="Genomic_DNA"/>
</dbReference>
<feature type="region of interest" description="Disordered" evidence="1">
    <location>
        <begin position="1"/>
        <end position="30"/>
    </location>
</feature>
<dbReference type="AlphaFoldDB" id="A0A1B3ZHS8"/>
<protein>
    <submittedName>
        <fullName evidence="2">Uncharacterized protein</fullName>
    </submittedName>
</protein>
<name>A0A1B3ZHS8_9SPHN</name>
<organism evidence="2 3">
    <name type="scientific">Sphingomonas panacis</name>
    <dbReference type="NCBI Taxonomy" id="1560345"/>
    <lineage>
        <taxon>Bacteria</taxon>
        <taxon>Pseudomonadati</taxon>
        <taxon>Pseudomonadota</taxon>
        <taxon>Alphaproteobacteria</taxon>
        <taxon>Sphingomonadales</taxon>
        <taxon>Sphingomonadaceae</taxon>
        <taxon>Sphingomonas</taxon>
    </lineage>
</organism>
<sequence>MTAADVAGKDFAEQDHAGVTQQAESGQPVRRIRNIAITGTAPCPKASSPDEVVVCSRIDEPYRIPKPLRDKKPIPAQNQSWVNRTASMDQVGRQAAGLPDSCSPVGSGGQTGCSAQRLQQWTAERVAKRNGQSIDPTAP</sequence>
<proteinExistence type="predicted"/>
<gene>
    <name evidence="2" type="ORF">AWL63_21140</name>
</gene>
<dbReference type="OrthoDB" id="7570448at2"/>
<evidence type="ECO:0000313" key="3">
    <source>
        <dbReference type="Proteomes" id="UP000094256"/>
    </source>
</evidence>
<feature type="compositionally biased region" description="Polar residues" evidence="1">
    <location>
        <begin position="130"/>
        <end position="139"/>
    </location>
</feature>
<evidence type="ECO:0000313" key="2">
    <source>
        <dbReference type="EMBL" id="AOH86987.1"/>
    </source>
</evidence>
<feature type="compositionally biased region" description="Basic and acidic residues" evidence="1">
    <location>
        <begin position="7"/>
        <end position="16"/>
    </location>
</feature>
<feature type="compositionally biased region" description="Polar residues" evidence="1">
    <location>
        <begin position="112"/>
        <end position="122"/>
    </location>
</feature>
<dbReference type="Proteomes" id="UP000094256">
    <property type="component" value="Chromosome"/>
</dbReference>
<dbReference type="KEGG" id="span:AWL63_21140"/>
<evidence type="ECO:0000256" key="1">
    <source>
        <dbReference type="SAM" id="MobiDB-lite"/>
    </source>
</evidence>
<keyword evidence="3" id="KW-1185">Reference proteome</keyword>
<feature type="region of interest" description="Disordered" evidence="1">
    <location>
        <begin position="90"/>
        <end position="139"/>
    </location>
</feature>
<dbReference type="STRING" id="1560345.AWL63_21140"/>